<dbReference type="Proteomes" id="UP001519460">
    <property type="component" value="Unassembled WGS sequence"/>
</dbReference>
<keyword evidence="5 8" id="KW-1133">Transmembrane helix</keyword>
<evidence type="ECO:0000256" key="3">
    <source>
        <dbReference type="ARBA" id="ARBA00022475"/>
    </source>
</evidence>
<feature type="transmembrane region" description="Helical" evidence="8">
    <location>
        <begin position="564"/>
        <end position="587"/>
    </location>
</feature>
<evidence type="ECO:0000256" key="2">
    <source>
        <dbReference type="ARBA" id="ARBA00009033"/>
    </source>
</evidence>
<feature type="domain" description="Concentrative nucleoside transporter N-terminal" evidence="9">
    <location>
        <begin position="192"/>
        <end position="264"/>
    </location>
</feature>
<feature type="transmembrane region" description="Helical" evidence="8">
    <location>
        <begin position="80"/>
        <end position="105"/>
    </location>
</feature>
<feature type="compositionally biased region" description="Basic and acidic residues" evidence="7">
    <location>
        <begin position="1"/>
        <end position="12"/>
    </location>
</feature>
<sequence>MSAELLDHDKGRQPNPHITMELPEMPEKHILSDSSFETRQTGRDADSDTGENEGTDDETTATSGTTCVAFVRLKQFKMTLVIYSPVIWRVTKGILLLLYLVYTAYSLYNTWGTEGATRLLLLLVIVLYVTAGRRLLKLLKGRVTGVHVCWPTVTRIRIILRWLLYVAAVVGAVAYVALQVAPYRPHNLISLAGIAFLLLTGLLLSTDPAKVNWHAVFWGTAIQFYLAIFVLRTTVGYNMVHWAGDRVTEYIRYTYSGSRFLFGDAYTMHRFVFKAMPSVVFMNSTIAVLYHYGIIQTFIATFGRFLNACLGTSPIESVNAAAGIFIGLAEAPLFIKPFLDEVTESELFAIMTGNYASISGSTMGAIISFGIPANHVLAASVMSAPAALAVAKLMCPDHTPSTIKAEDAYNVNTGASRNLLEVVSKAAVAGVSVVVTICANILVFVAFLDFADHTVNWFGEQAGLRDLSFRRILSYLFYPLMCLCGVDSEDLLTIGRLVGVKILTSAQLGYKQAAAVIENSVTFTEYRSLSNGTWHYHGDDLVLDAWNRTLVGGVMTDRSVVMSTYIMCGFCNVAAMAVAVGTLTSLAPKRTGVVLKHVVRANIAANIACFMTGCMA</sequence>
<dbReference type="PANTHER" id="PTHR10590:SF4">
    <property type="entry name" value="SOLUTE CARRIER FAMILY 28 MEMBER 3"/>
    <property type="match status" value="1"/>
</dbReference>
<dbReference type="Pfam" id="PF07662">
    <property type="entry name" value="Nucleos_tra2_C"/>
    <property type="match status" value="1"/>
</dbReference>
<gene>
    <name evidence="12" type="ORF">BaRGS_00036887</name>
</gene>
<evidence type="ECO:0000313" key="13">
    <source>
        <dbReference type="Proteomes" id="UP001519460"/>
    </source>
</evidence>
<dbReference type="Pfam" id="PF01773">
    <property type="entry name" value="Nucleos_tra2_N"/>
    <property type="match status" value="1"/>
</dbReference>
<feature type="domain" description="Concentrative nucleoside transporter C-terminal" evidence="10">
    <location>
        <begin position="375"/>
        <end position="616"/>
    </location>
</feature>
<evidence type="ECO:0000256" key="6">
    <source>
        <dbReference type="ARBA" id="ARBA00023136"/>
    </source>
</evidence>
<dbReference type="PANTHER" id="PTHR10590">
    <property type="entry name" value="SODIUM/NUCLEOSIDE COTRANSPORTER"/>
    <property type="match status" value="1"/>
</dbReference>
<feature type="transmembrane region" description="Helical" evidence="8">
    <location>
        <begin position="280"/>
        <end position="306"/>
    </location>
</feature>
<feature type="region of interest" description="Disordered" evidence="7">
    <location>
        <begin position="1"/>
        <end position="61"/>
    </location>
</feature>
<dbReference type="InterPro" id="IPR002668">
    <property type="entry name" value="CNT_N_dom"/>
</dbReference>
<comment type="caution">
    <text evidence="12">The sequence shown here is derived from an EMBL/GenBank/DDBJ whole genome shotgun (WGS) entry which is preliminary data.</text>
</comment>
<keyword evidence="3" id="KW-1003">Cell membrane</keyword>
<protein>
    <recommendedName>
        <fullName evidence="14">Sodium/nucleoside cotransporter</fullName>
    </recommendedName>
</protein>
<dbReference type="AlphaFoldDB" id="A0ABD0JB69"/>
<dbReference type="Pfam" id="PF07670">
    <property type="entry name" value="Gate"/>
    <property type="match status" value="1"/>
</dbReference>
<evidence type="ECO:0000256" key="1">
    <source>
        <dbReference type="ARBA" id="ARBA00004651"/>
    </source>
</evidence>
<keyword evidence="13" id="KW-1185">Reference proteome</keyword>
<dbReference type="InterPro" id="IPR008276">
    <property type="entry name" value="C_nuclsd_transpt"/>
</dbReference>
<comment type="similarity">
    <text evidence="2">Belongs to the concentrative nucleoside transporter (CNT) (TC 2.A.41) family.</text>
</comment>
<feature type="transmembrane region" description="Helical" evidence="8">
    <location>
        <begin position="187"/>
        <end position="204"/>
    </location>
</feature>
<feature type="transmembrane region" description="Helical" evidence="8">
    <location>
        <begin position="117"/>
        <end position="136"/>
    </location>
</feature>
<reference evidence="12 13" key="1">
    <citation type="journal article" date="2023" name="Sci. Data">
        <title>Genome assembly of the Korean intertidal mud-creeper Batillaria attramentaria.</title>
        <authorList>
            <person name="Patra A.K."/>
            <person name="Ho P.T."/>
            <person name="Jun S."/>
            <person name="Lee S.J."/>
            <person name="Kim Y."/>
            <person name="Won Y.J."/>
        </authorList>
    </citation>
    <scope>NUCLEOTIDE SEQUENCE [LARGE SCALE GENOMIC DNA]</scope>
    <source>
        <strain evidence="12">Wonlab-2016</strain>
    </source>
</reference>
<feature type="non-terminal residue" evidence="12">
    <location>
        <position position="616"/>
    </location>
</feature>
<feature type="transmembrane region" description="Helical" evidence="8">
    <location>
        <begin position="347"/>
        <end position="371"/>
    </location>
</feature>
<accession>A0ABD0JB69</accession>
<evidence type="ECO:0000313" key="12">
    <source>
        <dbReference type="EMBL" id="KAK7467882.1"/>
    </source>
</evidence>
<evidence type="ECO:0000256" key="8">
    <source>
        <dbReference type="SAM" id="Phobius"/>
    </source>
</evidence>
<keyword evidence="6 8" id="KW-0472">Membrane</keyword>
<feature type="transmembrane region" description="Helical" evidence="8">
    <location>
        <begin position="162"/>
        <end position="181"/>
    </location>
</feature>
<dbReference type="EMBL" id="JACVVK020000534">
    <property type="protein sequence ID" value="KAK7467882.1"/>
    <property type="molecule type" value="Genomic_DNA"/>
</dbReference>
<evidence type="ECO:0000256" key="5">
    <source>
        <dbReference type="ARBA" id="ARBA00022989"/>
    </source>
</evidence>
<dbReference type="InterPro" id="IPR011657">
    <property type="entry name" value="CNT_C_dom"/>
</dbReference>
<organism evidence="12 13">
    <name type="scientific">Batillaria attramentaria</name>
    <dbReference type="NCBI Taxonomy" id="370345"/>
    <lineage>
        <taxon>Eukaryota</taxon>
        <taxon>Metazoa</taxon>
        <taxon>Spiralia</taxon>
        <taxon>Lophotrochozoa</taxon>
        <taxon>Mollusca</taxon>
        <taxon>Gastropoda</taxon>
        <taxon>Caenogastropoda</taxon>
        <taxon>Sorbeoconcha</taxon>
        <taxon>Cerithioidea</taxon>
        <taxon>Batillariidae</taxon>
        <taxon>Batillaria</taxon>
    </lineage>
</organism>
<evidence type="ECO:0000256" key="7">
    <source>
        <dbReference type="SAM" id="MobiDB-lite"/>
    </source>
</evidence>
<dbReference type="GO" id="GO:0005886">
    <property type="term" value="C:plasma membrane"/>
    <property type="evidence" value="ECO:0007669"/>
    <property type="project" value="UniProtKB-SubCell"/>
</dbReference>
<evidence type="ECO:0000259" key="9">
    <source>
        <dbReference type="Pfam" id="PF01773"/>
    </source>
</evidence>
<dbReference type="InterPro" id="IPR011642">
    <property type="entry name" value="Gate_dom"/>
</dbReference>
<evidence type="ECO:0000259" key="11">
    <source>
        <dbReference type="Pfam" id="PF07670"/>
    </source>
</evidence>
<keyword evidence="4 8" id="KW-0812">Transmembrane</keyword>
<feature type="transmembrane region" description="Helical" evidence="8">
    <location>
        <begin position="426"/>
        <end position="448"/>
    </location>
</feature>
<comment type="subcellular location">
    <subcellularLocation>
        <location evidence="1">Cell membrane</location>
        <topology evidence="1">Multi-pass membrane protein</topology>
    </subcellularLocation>
</comment>
<feature type="compositionally biased region" description="Acidic residues" evidence="7">
    <location>
        <begin position="47"/>
        <end position="59"/>
    </location>
</feature>
<evidence type="ECO:0000259" key="10">
    <source>
        <dbReference type="Pfam" id="PF07662"/>
    </source>
</evidence>
<evidence type="ECO:0000256" key="4">
    <source>
        <dbReference type="ARBA" id="ARBA00022692"/>
    </source>
</evidence>
<feature type="domain" description="Nucleoside transporter/FeoB GTPase Gate" evidence="11">
    <location>
        <begin position="272"/>
        <end position="370"/>
    </location>
</feature>
<proteinExistence type="inferred from homology"/>
<evidence type="ECO:0008006" key="14">
    <source>
        <dbReference type="Google" id="ProtNLM"/>
    </source>
</evidence>
<name>A0ABD0JB69_9CAEN</name>
<feature type="transmembrane region" description="Helical" evidence="8">
    <location>
        <begin position="211"/>
        <end position="230"/>
    </location>
</feature>